<name>A0ABY4Z8D9_9ACTN</name>
<reference evidence="1" key="1">
    <citation type="submission" date="2022-06" db="EMBL/GenBank/DDBJ databases">
        <title>Complete genome sequence of soil microorganisms Streptomyces sp. Qhu-M197 isolated from Alpine meadows habitats on the Tibetan Plateau.</title>
        <authorList>
            <person name="Zhang B."/>
            <person name="Xiang X."/>
            <person name="Fan J."/>
        </authorList>
    </citation>
    <scope>NUCLEOTIDE SEQUENCE</scope>
    <source>
        <strain evidence="1">Qhu-M197</strain>
    </source>
</reference>
<sequence>MSGPWGEGEKWLDAPRRYAATVRLSGAVGLPRRLPDGLGPAVRMEQAAGPGRSLDLLLTSSGGGRGRIARRLPRLRADAPGGPYASLLSYRVGGRPCVLAAFPRRSGRARYTAIR</sequence>
<keyword evidence="2" id="KW-1185">Reference proteome</keyword>
<dbReference type="Proteomes" id="UP001056374">
    <property type="component" value="Chromosome"/>
</dbReference>
<organism evidence="1 2">
    <name type="scientific">Streptomyces phaeoluteigriseus</name>
    <dbReference type="NCBI Taxonomy" id="114686"/>
    <lineage>
        <taxon>Bacteria</taxon>
        <taxon>Bacillati</taxon>
        <taxon>Actinomycetota</taxon>
        <taxon>Actinomycetes</taxon>
        <taxon>Kitasatosporales</taxon>
        <taxon>Streptomycetaceae</taxon>
        <taxon>Streptomyces</taxon>
        <taxon>Streptomyces aurantiacus group</taxon>
    </lineage>
</organism>
<dbReference type="EMBL" id="CP099468">
    <property type="protein sequence ID" value="USQ85206.1"/>
    <property type="molecule type" value="Genomic_DNA"/>
</dbReference>
<accession>A0ABY4Z8D9</accession>
<dbReference type="RefSeq" id="WP_252550000.1">
    <property type="nucleotide sequence ID" value="NZ_CP099468.1"/>
</dbReference>
<evidence type="ECO:0000313" key="2">
    <source>
        <dbReference type="Proteomes" id="UP001056374"/>
    </source>
</evidence>
<evidence type="ECO:0000313" key="1">
    <source>
        <dbReference type="EMBL" id="USQ85206.1"/>
    </source>
</evidence>
<gene>
    <name evidence="1" type="ORF">NFX46_16285</name>
</gene>
<proteinExistence type="predicted"/>
<protein>
    <submittedName>
        <fullName evidence="1">Uncharacterized protein</fullName>
    </submittedName>
</protein>